<dbReference type="AlphaFoldDB" id="A0A3B0YFE5"/>
<name>A0A3B0YFE5_9ZZZZ</name>
<dbReference type="Gene3D" id="2.40.50.120">
    <property type="match status" value="1"/>
</dbReference>
<dbReference type="InterPro" id="IPR008993">
    <property type="entry name" value="TIMP-like_OB-fold"/>
</dbReference>
<gene>
    <name evidence="1" type="ORF">MNBD_GAMMA15-1742</name>
</gene>
<proteinExistence type="predicted"/>
<accession>A0A3B0YFE5</accession>
<organism evidence="1">
    <name type="scientific">hydrothermal vent metagenome</name>
    <dbReference type="NCBI Taxonomy" id="652676"/>
    <lineage>
        <taxon>unclassified sequences</taxon>
        <taxon>metagenomes</taxon>
        <taxon>ecological metagenomes</taxon>
    </lineage>
</organism>
<protein>
    <submittedName>
        <fullName evidence="1">Uncharacterized protein</fullName>
    </submittedName>
</protein>
<reference evidence="1" key="1">
    <citation type="submission" date="2018-06" db="EMBL/GenBank/DDBJ databases">
        <authorList>
            <person name="Zhirakovskaya E."/>
        </authorList>
    </citation>
    <scope>NUCLEOTIDE SEQUENCE</scope>
</reference>
<dbReference type="EMBL" id="UOFN01000027">
    <property type="protein sequence ID" value="VAW74052.1"/>
    <property type="molecule type" value="Genomic_DNA"/>
</dbReference>
<sequence length="133" mass="14739">MAKSVYLFLAIFLSLTTTQAYACRCNQPSMQEAYDASALVVQANVSDFASMPSGEGNVAILKTKQTWKGQALDKISVISLTNCHFSWEVDKQYIVFLHEESNGMYSTDKCMGNVSGEEGESAVRWLEENSMSK</sequence>
<dbReference type="SUPFAM" id="SSF50242">
    <property type="entry name" value="TIMP-like"/>
    <property type="match status" value="1"/>
</dbReference>
<evidence type="ECO:0000313" key="1">
    <source>
        <dbReference type="EMBL" id="VAW74052.1"/>
    </source>
</evidence>